<comment type="caution">
    <text evidence="1">The sequence shown here is derived from an EMBL/GenBank/DDBJ whole genome shotgun (WGS) entry which is preliminary data.</text>
</comment>
<keyword evidence="2" id="KW-1185">Reference proteome</keyword>
<gene>
    <name evidence="1" type="ORF">Vadar_027559</name>
</gene>
<evidence type="ECO:0000313" key="1">
    <source>
        <dbReference type="EMBL" id="KAH7866989.1"/>
    </source>
</evidence>
<sequence length="137" mass="15560">MSISPVFNVQDLFPYRGTFEPPIVHASVSAGRVSTSAIPVPPRSLQQVDQVEDVLEDEIIGSRHGGFQRYLIKWKDRPVSDATWILEEELRHLAPDILEHYHSRNSTESSSFQPGGNDGDHPRPKITRTYMRRGKKP</sequence>
<accession>A0ACB7ZN21</accession>
<dbReference type="Proteomes" id="UP000828048">
    <property type="component" value="Chromosome 9"/>
</dbReference>
<proteinExistence type="predicted"/>
<reference evidence="1 2" key="1">
    <citation type="journal article" date="2021" name="Hortic Res">
        <title>High-quality reference genome and annotation aids understanding of berry development for evergreen blueberry (Vaccinium darrowii).</title>
        <authorList>
            <person name="Yu J."/>
            <person name="Hulse-Kemp A.M."/>
            <person name="Babiker E."/>
            <person name="Staton M."/>
        </authorList>
    </citation>
    <scope>NUCLEOTIDE SEQUENCE [LARGE SCALE GENOMIC DNA]</scope>
    <source>
        <strain evidence="2">cv. NJ 8807/NJ 8810</strain>
        <tissue evidence="1">Young leaf</tissue>
    </source>
</reference>
<evidence type="ECO:0000313" key="2">
    <source>
        <dbReference type="Proteomes" id="UP000828048"/>
    </source>
</evidence>
<organism evidence="1 2">
    <name type="scientific">Vaccinium darrowii</name>
    <dbReference type="NCBI Taxonomy" id="229202"/>
    <lineage>
        <taxon>Eukaryota</taxon>
        <taxon>Viridiplantae</taxon>
        <taxon>Streptophyta</taxon>
        <taxon>Embryophyta</taxon>
        <taxon>Tracheophyta</taxon>
        <taxon>Spermatophyta</taxon>
        <taxon>Magnoliopsida</taxon>
        <taxon>eudicotyledons</taxon>
        <taxon>Gunneridae</taxon>
        <taxon>Pentapetalae</taxon>
        <taxon>asterids</taxon>
        <taxon>Ericales</taxon>
        <taxon>Ericaceae</taxon>
        <taxon>Vaccinioideae</taxon>
        <taxon>Vaccinieae</taxon>
        <taxon>Vaccinium</taxon>
    </lineage>
</organism>
<name>A0ACB7ZN21_9ERIC</name>
<protein>
    <submittedName>
        <fullName evidence="1">Uncharacterized protein</fullName>
    </submittedName>
</protein>
<dbReference type="EMBL" id="CM037159">
    <property type="protein sequence ID" value="KAH7866989.1"/>
    <property type="molecule type" value="Genomic_DNA"/>
</dbReference>